<keyword evidence="3" id="KW-0479">Metal-binding</keyword>
<proteinExistence type="inferred from homology"/>
<evidence type="ECO:0000256" key="6">
    <source>
        <dbReference type="ARBA" id="ARBA00023288"/>
    </source>
</evidence>
<dbReference type="InterPro" id="IPR006128">
    <property type="entry name" value="Lipoprotein_PsaA-like"/>
</dbReference>
<evidence type="ECO:0000256" key="5">
    <source>
        <dbReference type="ARBA" id="ARBA00023139"/>
    </source>
</evidence>
<evidence type="ECO:0000256" key="7">
    <source>
        <dbReference type="RuleBase" id="RU003512"/>
    </source>
</evidence>
<evidence type="ECO:0000256" key="8">
    <source>
        <dbReference type="SAM" id="SignalP"/>
    </source>
</evidence>
<dbReference type="Pfam" id="PF01297">
    <property type="entry name" value="ZnuA"/>
    <property type="match status" value="1"/>
</dbReference>
<comment type="similarity">
    <text evidence="7">Belongs to the bacterial solute-binding protein 9 family.</text>
</comment>
<dbReference type="InterPro" id="IPR006127">
    <property type="entry name" value="ZnuA-like"/>
</dbReference>
<sequence length="308" mass="34283">MKRIIAGLTVLLSAVLLVACQPSEKENVGDKKPTVTVTTSFLYDMVYQLAGDEVNRELIIPAGEDPHVYVAKSSDLKKLQTADLVLYHGLHFEGKMIEALEQSGVAVTKNIKNSDLNTMEEDGETILDPHFWFSIPLYKSAVEVASQELQKLIPAKADMVKENTKTYLTQLDELDKWIAKELSVIPAESRYLVTPHDAFNYFASSYDFTLYAPQGVSTDSEVANSDMIETVDLIVKHQIKAIFTESTTNPERMEKLQEAVKAKGGQVEVVSGHGKELFSDSLAPEGEDGDTFIDMYKHNVNLIVQHLK</sequence>
<dbReference type="EMBL" id="CP073084">
    <property type="protein sequence ID" value="QUE55391.1"/>
    <property type="molecule type" value="Genomic_DNA"/>
</dbReference>
<accession>A0ABX7YNG7</accession>
<evidence type="ECO:0000313" key="10">
    <source>
        <dbReference type="Proteomes" id="UP000677616"/>
    </source>
</evidence>
<dbReference type="PRINTS" id="PR00691">
    <property type="entry name" value="ADHESINB"/>
</dbReference>
<evidence type="ECO:0000256" key="1">
    <source>
        <dbReference type="ARBA" id="ARBA00004196"/>
    </source>
</evidence>
<keyword evidence="4 8" id="KW-0732">Signal</keyword>
<gene>
    <name evidence="9" type="ORF">INT76_06610</name>
</gene>
<dbReference type="SUPFAM" id="SSF53807">
    <property type="entry name" value="Helical backbone' metal receptor"/>
    <property type="match status" value="1"/>
</dbReference>
<keyword evidence="10" id="KW-1185">Reference proteome</keyword>
<dbReference type="PANTHER" id="PTHR42953">
    <property type="entry name" value="HIGH-AFFINITY ZINC UPTAKE SYSTEM PROTEIN ZNUA-RELATED"/>
    <property type="match status" value="1"/>
</dbReference>
<reference evidence="9 10" key="1">
    <citation type="submission" date="2021-04" db="EMBL/GenBank/DDBJ databases">
        <title>Complete genome sequence of a novel Streptococcus species.</title>
        <authorList>
            <person name="Teng J.L.L."/>
        </authorList>
    </citation>
    <scope>NUCLEOTIDE SEQUENCE [LARGE SCALE GENOMIC DNA]</scope>
    <source>
        <strain evidence="9 10">HKU75</strain>
    </source>
</reference>
<protein>
    <submittedName>
        <fullName evidence="9">Zinc ABC transporter substrate-binding protein</fullName>
    </submittedName>
</protein>
<feature type="chain" id="PRO_5047191940" evidence="8">
    <location>
        <begin position="20"/>
        <end position="308"/>
    </location>
</feature>
<dbReference type="InterPro" id="IPR006129">
    <property type="entry name" value="AdhesinB"/>
</dbReference>
<evidence type="ECO:0000256" key="4">
    <source>
        <dbReference type="ARBA" id="ARBA00022729"/>
    </source>
</evidence>
<organism evidence="9 10">
    <name type="scientific">Streptococcus oriscaviae</name>
    <dbReference type="NCBI Taxonomy" id="2781599"/>
    <lineage>
        <taxon>Bacteria</taxon>
        <taxon>Bacillati</taxon>
        <taxon>Bacillota</taxon>
        <taxon>Bacilli</taxon>
        <taxon>Lactobacillales</taxon>
        <taxon>Streptococcaceae</taxon>
        <taxon>Streptococcus</taxon>
    </lineage>
</organism>
<keyword evidence="6" id="KW-0449">Lipoprotein</keyword>
<name>A0ABX7YNG7_9STRE</name>
<dbReference type="Gene3D" id="3.40.50.1980">
    <property type="entry name" value="Nitrogenase molybdenum iron protein domain"/>
    <property type="match status" value="2"/>
</dbReference>
<feature type="signal peptide" evidence="8">
    <location>
        <begin position="1"/>
        <end position="19"/>
    </location>
</feature>
<keyword evidence="2 7" id="KW-0813">Transport</keyword>
<dbReference type="Proteomes" id="UP000677616">
    <property type="component" value="Chromosome"/>
</dbReference>
<keyword evidence="5" id="KW-0564">Palmitate</keyword>
<dbReference type="PROSITE" id="PS51257">
    <property type="entry name" value="PROKAR_LIPOPROTEIN"/>
    <property type="match status" value="1"/>
</dbReference>
<dbReference type="PRINTS" id="PR00690">
    <property type="entry name" value="ADHESNFAMILY"/>
</dbReference>
<evidence type="ECO:0000313" key="9">
    <source>
        <dbReference type="EMBL" id="QUE55391.1"/>
    </source>
</evidence>
<evidence type="ECO:0000256" key="2">
    <source>
        <dbReference type="ARBA" id="ARBA00022448"/>
    </source>
</evidence>
<comment type="subcellular location">
    <subcellularLocation>
        <location evidence="1">Cell envelope</location>
    </subcellularLocation>
</comment>
<dbReference type="PANTHER" id="PTHR42953:SF1">
    <property type="entry name" value="METAL-BINDING PROTEIN HI_0362-RELATED"/>
    <property type="match status" value="1"/>
</dbReference>
<evidence type="ECO:0000256" key="3">
    <source>
        <dbReference type="ARBA" id="ARBA00022723"/>
    </source>
</evidence>
<dbReference type="InterPro" id="IPR050492">
    <property type="entry name" value="Bact_metal-bind_prot9"/>
</dbReference>